<sequence>MQQIREHIRLIGRLEKLLNQKKIRMTINFT</sequence>
<dbReference type="STRING" id="866895.HBHAL_1489"/>
<name>I0JI93_HALH3</name>
<dbReference type="EMBL" id="HE717023">
    <property type="protein sequence ID" value="CCG43861.1"/>
    <property type="molecule type" value="Genomic_DNA"/>
</dbReference>
<proteinExistence type="predicted"/>
<dbReference type="Proteomes" id="UP000007397">
    <property type="component" value="Chromosome"/>
</dbReference>
<keyword evidence="2" id="KW-1185">Reference proteome</keyword>
<dbReference type="KEGG" id="hhd:HBHAL_1489"/>
<evidence type="ECO:0000313" key="2">
    <source>
        <dbReference type="Proteomes" id="UP000007397"/>
    </source>
</evidence>
<protein>
    <submittedName>
        <fullName evidence="1">Uncharacterized protein</fullName>
    </submittedName>
</protein>
<reference evidence="1 2" key="1">
    <citation type="journal article" date="2013" name="Environ. Microbiol.">
        <title>Chloride and organic osmolytes: a hybrid strategy to cope with elevated salinities by the moderately halophilic, chloride-dependent bacterium Halobacillus halophilus.</title>
        <authorList>
            <person name="Saum S.H."/>
            <person name="Pfeiffer F."/>
            <person name="Palm P."/>
            <person name="Rampp M."/>
            <person name="Schuster S.C."/>
            <person name="Muller V."/>
            <person name="Oesterhelt D."/>
        </authorList>
    </citation>
    <scope>NUCLEOTIDE SEQUENCE [LARGE SCALE GENOMIC DNA]</scope>
    <source>
        <strain evidence="2">ATCC 35676 / DSM 2266 / JCM 20832 / KCTC 3685 / LMG 17431 / NBRC 102448 / NCIMB 2269</strain>
    </source>
</reference>
<accession>I0JI93</accession>
<dbReference type="AlphaFoldDB" id="I0JI93"/>
<evidence type="ECO:0000313" key="1">
    <source>
        <dbReference type="EMBL" id="CCG43861.1"/>
    </source>
</evidence>
<organism evidence="1 2">
    <name type="scientific">Halobacillus halophilus (strain ATCC 35676 / DSM 2266 / JCM 20832 / KCTC 3685 / LMG 17431 / NBRC 102448 / NCIMB 2269)</name>
    <name type="common">Sporosarcina halophila</name>
    <dbReference type="NCBI Taxonomy" id="866895"/>
    <lineage>
        <taxon>Bacteria</taxon>
        <taxon>Bacillati</taxon>
        <taxon>Bacillota</taxon>
        <taxon>Bacilli</taxon>
        <taxon>Bacillales</taxon>
        <taxon>Bacillaceae</taxon>
        <taxon>Halobacillus</taxon>
    </lineage>
</organism>
<dbReference type="HOGENOM" id="CLU_3403853_0_0_9"/>
<gene>
    <name evidence="1" type="ordered locus">HBHAL_1489</name>
</gene>